<reference evidence="6 9" key="2">
    <citation type="submission" date="2019-07" db="EMBL/GenBank/DDBJ databases">
        <title>Whole genome shotgun sequence of Lactobacillus spicheri NBRC 107155.</title>
        <authorList>
            <person name="Hosoyama A."/>
            <person name="Uohara A."/>
            <person name="Ohji S."/>
            <person name="Ichikawa N."/>
        </authorList>
    </citation>
    <scope>NUCLEOTIDE SEQUENCE [LARGE SCALE GENOMIC DNA]</scope>
    <source>
        <strain evidence="6 9">NBRC 107155</strain>
    </source>
</reference>
<evidence type="ECO:0000256" key="1">
    <source>
        <dbReference type="ARBA" id="ARBA00004613"/>
    </source>
</evidence>
<dbReference type="OrthoDB" id="9765222at2"/>
<dbReference type="RefSeq" id="WP_045806588.1">
    <property type="nucleotide sequence ID" value="NZ_BJZI01000001.1"/>
</dbReference>
<dbReference type="InterPro" id="IPR012334">
    <property type="entry name" value="Pectin_lyas_fold"/>
</dbReference>
<keyword evidence="9" id="KW-1185">Reference proteome</keyword>
<dbReference type="PANTHER" id="PTHR40088:SF2">
    <property type="entry name" value="SECRETED SUGAR HYDROLASE"/>
    <property type="match status" value="1"/>
</dbReference>
<dbReference type="SUPFAM" id="SSF51126">
    <property type="entry name" value="Pectin lyase-like"/>
    <property type="match status" value="1"/>
</dbReference>
<keyword evidence="3" id="KW-0732">Signal</keyword>
<dbReference type="Proteomes" id="UP000033491">
    <property type="component" value="Unassembled WGS sequence"/>
</dbReference>
<dbReference type="Pfam" id="PF21258">
    <property type="entry name" value="Glyco_hydro_120_ins"/>
    <property type="match status" value="1"/>
</dbReference>
<keyword evidence="2" id="KW-0964">Secreted</keyword>
<comment type="caution">
    <text evidence="7">The sequence shown here is derived from an EMBL/GenBank/DDBJ whole genome shotgun (WGS) entry which is preliminary data.</text>
</comment>
<dbReference type="GO" id="GO:0016837">
    <property type="term" value="F:carbon-oxygen lyase activity, acting on polysaccharides"/>
    <property type="evidence" value="ECO:0007669"/>
    <property type="project" value="TreeGrafter"/>
</dbReference>
<feature type="domain" description="Right handed beta helix" evidence="4">
    <location>
        <begin position="237"/>
        <end position="393"/>
    </location>
</feature>
<proteinExistence type="predicted"/>
<dbReference type="InterPro" id="IPR011050">
    <property type="entry name" value="Pectin_lyase_fold/virulence"/>
</dbReference>
<evidence type="ECO:0000313" key="8">
    <source>
        <dbReference type="Proteomes" id="UP000033491"/>
    </source>
</evidence>
<reference evidence="7 8" key="1">
    <citation type="submission" date="2015-03" db="EMBL/GenBank/DDBJ databases">
        <authorList>
            <person name="Zheng J."/>
            <person name="Ganezle M."/>
        </authorList>
    </citation>
    <scope>NUCLEOTIDE SEQUENCE [LARGE SCALE GENOMIC DNA]</scope>
    <source>
        <strain evidence="7 8">LP38</strain>
    </source>
</reference>
<gene>
    <name evidence="6" type="ORF">LSP04_00340</name>
    <name evidence="7" type="ORF">VC81_02545</name>
</gene>
<dbReference type="STRING" id="216463.VC81_02545"/>
<sequence length="677" mass="76693">MKIYVDAKATRDGNGTKEAPYKQINHAAQVAEPGDEVLVFPGIYREYVNPVHGGTDDARITYRSVEPLKATITGAEEVKSWKQYQGNVWVARIDNGLFGSWNPYTTYVMGDWYFGPVDKHTGAVYMNDRQFYETTSLEECLEAKVYGRSWERKNSIYKWYTEQDEAADQTIIYANFQGKNPNHENVDINVRREVFMPQETGINNITVSGFTINKAATTWAPPASYQDGMIGPHWSKNWIIEDCDISHSRCAGISLGKYRDPVNDQYFTYKHVKSPTQMERDAVCRGQYHGWLKENIGHHIVRRCNIHHCEQNGIVGRQGGVFSLIEDNHIHDINNMQELAGAEIAGIKMHAAIDVIIRRNHINDCTMGIWTDWEAQGTRITQNLLDHNYAPDGTAVRIVGAMQSQDIFVEVGHGPTLIDNNLLLSKASLRLATEGVACVHNLMLGSITSIGANTDYPGVGKTEPRFTPYHIQHRTEVAGFMTILHGDDRFYNNIFVQNWAVEPKDQETVVDREPEDTEQVGTNGFDDYPTYDEWYAPFARLDGTYARENDMNDLMSAHFGHLPVWAAGNMYFNGAKAWKKEQDNFINTTDKVTFELVEDGDKTTIKTNLYDLMGEYYEGIITSDTLGEAFEPEQRYETPQGDDIVFNQDYFGNHRGVSTVPGPFVSGEAAQKALWTK</sequence>
<dbReference type="InterPro" id="IPR039448">
    <property type="entry name" value="Beta_helix"/>
</dbReference>
<feature type="domain" description="Glycoside hydrolase 120 insertion" evidence="5">
    <location>
        <begin position="78"/>
        <end position="188"/>
    </location>
</feature>
<dbReference type="AlphaFoldDB" id="A0A0F3RX60"/>
<dbReference type="InterPro" id="IPR013780">
    <property type="entry name" value="Glyco_hydro_b"/>
</dbReference>
<dbReference type="GO" id="GO:0005576">
    <property type="term" value="C:extracellular region"/>
    <property type="evidence" value="ECO:0007669"/>
    <property type="project" value="UniProtKB-SubCell"/>
</dbReference>
<dbReference type="PATRIC" id="fig|216463.3.peg.2324"/>
<evidence type="ECO:0000313" key="7">
    <source>
        <dbReference type="EMBL" id="KJW13362.1"/>
    </source>
</evidence>
<evidence type="ECO:0000259" key="5">
    <source>
        <dbReference type="Pfam" id="PF21258"/>
    </source>
</evidence>
<evidence type="ECO:0000313" key="6">
    <source>
        <dbReference type="EMBL" id="GEO65615.1"/>
    </source>
</evidence>
<dbReference type="Proteomes" id="UP000321691">
    <property type="component" value="Unassembled WGS sequence"/>
</dbReference>
<dbReference type="EMBL" id="BJZI01000001">
    <property type="protein sequence ID" value="GEO65615.1"/>
    <property type="molecule type" value="Genomic_DNA"/>
</dbReference>
<dbReference type="PANTHER" id="PTHR40088">
    <property type="entry name" value="PECTATE LYASE (EUROFUNG)"/>
    <property type="match status" value="1"/>
</dbReference>
<comment type="subcellular location">
    <subcellularLocation>
        <location evidence="1">Secreted</location>
    </subcellularLocation>
</comment>
<dbReference type="Gene3D" id="2.160.20.10">
    <property type="entry name" value="Single-stranded right-handed beta-helix, Pectin lyase-like"/>
    <property type="match status" value="1"/>
</dbReference>
<dbReference type="EMBL" id="JZCR01000006">
    <property type="protein sequence ID" value="KJW13362.1"/>
    <property type="molecule type" value="Genomic_DNA"/>
</dbReference>
<evidence type="ECO:0000313" key="9">
    <source>
        <dbReference type="Proteomes" id="UP000321691"/>
    </source>
</evidence>
<name>A0A0F3RX60_9LACO</name>
<evidence type="ECO:0000256" key="2">
    <source>
        <dbReference type="ARBA" id="ARBA00022525"/>
    </source>
</evidence>
<dbReference type="Pfam" id="PF13229">
    <property type="entry name" value="Beta_helix"/>
    <property type="match status" value="1"/>
</dbReference>
<accession>A0A0F3RX60</accession>
<evidence type="ECO:0000256" key="3">
    <source>
        <dbReference type="ARBA" id="ARBA00022729"/>
    </source>
</evidence>
<dbReference type="InterPro" id="IPR052052">
    <property type="entry name" value="Polysaccharide_Lyase_9"/>
</dbReference>
<protein>
    <submittedName>
        <fullName evidence="7">Membrane protein</fullName>
    </submittedName>
</protein>
<organism evidence="7 8">
    <name type="scientific">Levilactobacillus spicheri</name>
    <dbReference type="NCBI Taxonomy" id="216463"/>
    <lineage>
        <taxon>Bacteria</taxon>
        <taxon>Bacillati</taxon>
        <taxon>Bacillota</taxon>
        <taxon>Bacilli</taxon>
        <taxon>Lactobacillales</taxon>
        <taxon>Lactobacillaceae</taxon>
        <taxon>Levilactobacillus</taxon>
    </lineage>
</organism>
<dbReference type="Gene3D" id="2.60.40.1180">
    <property type="entry name" value="Golgi alpha-mannosidase II"/>
    <property type="match status" value="1"/>
</dbReference>
<evidence type="ECO:0000259" key="4">
    <source>
        <dbReference type="Pfam" id="PF13229"/>
    </source>
</evidence>
<dbReference type="InterPro" id="IPR049169">
    <property type="entry name" value="Glyco_hydro_120_ins"/>
</dbReference>